<feature type="region of interest" description="Disordered" evidence="6">
    <location>
        <begin position="358"/>
        <end position="379"/>
    </location>
</feature>
<feature type="transmembrane region" description="Helical" evidence="7">
    <location>
        <begin position="12"/>
        <end position="32"/>
    </location>
</feature>
<feature type="transmembrane region" description="Helical" evidence="7">
    <location>
        <begin position="39"/>
        <end position="62"/>
    </location>
</feature>
<name>A0AAD3D7S4_9STRA</name>
<dbReference type="PANTHER" id="PTHR10361:SF28">
    <property type="entry name" value="P3 PROTEIN-RELATED"/>
    <property type="match status" value="1"/>
</dbReference>
<dbReference type="InterPro" id="IPR002657">
    <property type="entry name" value="BilAc:Na_symport/Acr3"/>
</dbReference>
<feature type="transmembrane region" description="Helical" evidence="7">
    <location>
        <begin position="135"/>
        <end position="155"/>
    </location>
</feature>
<reference evidence="8 9" key="1">
    <citation type="journal article" date="2021" name="Sci. Rep.">
        <title>The genome of the diatom Chaetoceros tenuissimus carries an ancient integrated fragment of an extant virus.</title>
        <authorList>
            <person name="Hongo Y."/>
            <person name="Kimura K."/>
            <person name="Takaki Y."/>
            <person name="Yoshida Y."/>
            <person name="Baba S."/>
            <person name="Kobayashi G."/>
            <person name="Nagasaki K."/>
            <person name="Hano T."/>
            <person name="Tomaru Y."/>
        </authorList>
    </citation>
    <scope>NUCLEOTIDE SEQUENCE [LARGE SCALE GENOMIC DNA]</scope>
    <source>
        <strain evidence="8 9">NIES-3715</strain>
    </source>
</reference>
<sequence>MAFDLIELAGNLLLFSLVFGMSATVDIKALVAQMKNKRAILTGCFLQFGILPLLGFIIVKIMKLNETMGITLLVVTSSPGGSYSNWWCSMFNADLALSVTMTAISTLLSIIMLPANLLLYSRFSYNDDVIQMLDWMSLFVALVVVIGAICLGLFCSAKIHSHKFNVLCNKLGNVAGIALVVFSALMSNGGDAEARIWNRDWQFYVGVSFPCLAGLLISNVITTIFRLNKPERITVSIECCYQNVGIATSVALTMFQGADLAEAMGVPLFYGAVEAIILGLYCLIMWKFGWTKAPSDAPLCHVLTTSYEVIRVEKFGLESIEVALVDDASTSVESMSENEDTLFHYFNLEQTYATPKETSGLVEAEEERLREESNAYTRA</sequence>
<protein>
    <recommendedName>
        <fullName evidence="10">Ileal sodium/bile acid cotransporter</fullName>
    </recommendedName>
</protein>
<feature type="transmembrane region" description="Helical" evidence="7">
    <location>
        <begin position="207"/>
        <end position="227"/>
    </location>
</feature>
<keyword evidence="4 7" id="KW-1133">Transmembrane helix</keyword>
<evidence type="ECO:0000256" key="6">
    <source>
        <dbReference type="SAM" id="MobiDB-lite"/>
    </source>
</evidence>
<gene>
    <name evidence="8" type="ORF">CTEN210_14841</name>
</gene>
<evidence type="ECO:0000256" key="4">
    <source>
        <dbReference type="ARBA" id="ARBA00022989"/>
    </source>
</evidence>
<comment type="similarity">
    <text evidence="2">Belongs to the bile acid:sodium symporter (BASS) (TC 2.A.28) family.</text>
</comment>
<comment type="subcellular location">
    <subcellularLocation>
        <location evidence="1">Membrane</location>
        <topology evidence="1">Multi-pass membrane protein</topology>
    </subcellularLocation>
</comment>
<proteinExistence type="inferred from homology"/>
<keyword evidence="9" id="KW-1185">Reference proteome</keyword>
<accession>A0AAD3D7S4</accession>
<feature type="transmembrane region" description="Helical" evidence="7">
    <location>
        <begin position="264"/>
        <end position="284"/>
    </location>
</feature>
<keyword evidence="3 7" id="KW-0812">Transmembrane</keyword>
<organism evidence="8 9">
    <name type="scientific">Chaetoceros tenuissimus</name>
    <dbReference type="NCBI Taxonomy" id="426638"/>
    <lineage>
        <taxon>Eukaryota</taxon>
        <taxon>Sar</taxon>
        <taxon>Stramenopiles</taxon>
        <taxon>Ochrophyta</taxon>
        <taxon>Bacillariophyta</taxon>
        <taxon>Coscinodiscophyceae</taxon>
        <taxon>Chaetocerotophycidae</taxon>
        <taxon>Chaetocerotales</taxon>
        <taxon>Chaetocerotaceae</taxon>
        <taxon>Chaetoceros</taxon>
    </lineage>
</organism>
<dbReference type="Gene3D" id="1.20.1530.20">
    <property type="match status" value="1"/>
</dbReference>
<feature type="transmembrane region" description="Helical" evidence="7">
    <location>
        <begin position="68"/>
        <end position="88"/>
    </location>
</feature>
<feature type="transmembrane region" description="Helical" evidence="7">
    <location>
        <begin position="167"/>
        <end position="187"/>
    </location>
</feature>
<evidence type="ECO:0000313" key="9">
    <source>
        <dbReference type="Proteomes" id="UP001054902"/>
    </source>
</evidence>
<comment type="caution">
    <text evidence="8">The sequence shown here is derived from an EMBL/GenBank/DDBJ whole genome shotgun (WGS) entry which is preliminary data.</text>
</comment>
<dbReference type="InterPro" id="IPR004710">
    <property type="entry name" value="Bilac:Na_transpt"/>
</dbReference>
<evidence type="ECO:0000313" key="8">
    <source>
        <dbReference type="EMBL" id="GFH58365.1"/>
    </source>
</evidence>
<evidence type="ECO:0000256" key="7">
    <source>
        <dbReference type="SAM" id="Phobius"/>
    </source>
</evidence>
<evidence type="ECO:0000256" key="5">
    <source>
        <dbReference type="ARBA" id="ARBA00023136"/>
    </source>
</evidence>
<evidence type="ECO:0000256" key="1">
    <source>
        <dbReference type="ARBA" id="ARBA00004141"/>
    </source>
</evidence>
<dbReference type="InterPro" id="IPR038770">
    <property type="entry name" value="Na+/solute_symporter_sf"/>
</dbReference>
<feature type="transmembrane region" description="Helical" evidence="7">
    <location>
        <begin position="95"/>
        <end position="115"/>
    </location>
</feature>
<dbReference type="AlphaFoldDB" id="A0AAD3D7S4"/>
<dbReference type="Proteomes" id="UP001054902">
    <property type="component" value="Unassembled WGS sequence"/>
</dbReference>
<evidence type="ECO:0008006" key="10">
    <source>
        <dbReference type="Google" id="ProtNLM"/>
    </source>
</evidence>
<dbReference type="Pfam" id="PF01758">
    <property type="entry name" value="SBF"/>
    <property type="match status" value="1"/>
</dbReference>
<dbReference type="GO" id="GO:0016020">
    <property type="term" value="C:membrane"/>
    <property type="evidence" value="ECO:0007669"/>
    <property type="project" value="UniProtKB-SubCell"/>
</dbReference>
<evidence type="ECO:0000256" key="3">
    <source>
        <dbReference type="ARBA" id="ARBA00022692"/>
    </source>
</evidence>
<dbReference type="PANTHER" id="PTHR10361">
    <property type="entry name" value="SODIUM-BILE ACID COTRANSPORTER"/>
    <property type="match status" value="1"/>
</dbReference>
<dbReference type="EMBL" id="BLLK01000062">
    <property type="protein sequence ID" value="GFH58365.1"/>
    <property type="molecule type" value="Genomic_DNA"/>
</dbReference>
<keyword evidence="5 7" id="KW-0472">Membrane</keyword>
<feature type="transmembrane region" description="Helical" evidence="7">
    <location>
        <begin position="239"/>
        <end position="258"/>
    </location>
</feature>
<evidence type="ECO:0000256" key="2">
    <source>
        <dbReference type="ARBA" id="ARBA00006528"/>
    </source>
</evidence>